<evidence type="ECO:0000313" key="4">
    <source>
        <dbReference type="EMBL" id="ADE53688.1"/>
    </source>
</evidence>
<dbReference type="PANTHER" id="PTHR30386">
    <property type="entry name" value="MEMBRANE FUSION SUBUNIT OF EMRAB-TOLC MULTIDRUG EFFLUX PUMP"/>
    <property type="match status" value="1"/>
</dbReference>
<dbReference type="HOGENOM" id="CLU_018816_15_3_0"/>
<feature type="coiled-coil region" evidence="1">
    <location>
        <begin position="124"/>
        <end position="151"/>
    </location>
</feature>
<dbReference type="RefSeq" id="WP_013042412.1">
    <property type="nucleotide sequence ID" value="NC_014008.1"/>
</dbReference>
<dbReference type="InterPro" id="IPR058625">
    <property type="entry name" value="MdtA-like_BSH"/>
</dbReference>
<dbReference type="InterPro" id="IPR050739">
    <property type="entry name" value="MFP"/>
</dbReference>
<protein>
    <submittedName>
        <fullName evidence="4">Secretion protein HlyD family protein</fullName>
    </submittedName>
</protein>
<feature type="domain" description="Multidrug resistance protein MdtA-like barrel-sandwich hybrid" evidence="3">
    <location>
        <begin position="64"/>
        <end position="237"/>
    </location>
</feature>
<name>D5EPF1_CORAD</name>
<keyword evidence="5" id="KW-1185">Reference proteome</keyword>
<evidence type="ECO:0000313" key="5">
    <source>
        <dbReference type="Proteomes" id="UP000000925"/>
    </source>
</evidence>
<keyword evidence="2" id="KW-0472">Membrane</keyword>
<sequence length="375" mass="41807">MDVLLLLIYAGVATAIFKIFKIPLNKWTVPTAILGGFVFLFFLLYWMNFNHPYAKYAKEVYVSVPITPAVKGIVVDVPIEPNVEVEAGTVLFQIDQTPYRNEITRLEAALEDAKQADIEADAAVRVAEAVLKEAEAERDNAKLSYERYSESAGVSEIEKENRYQTSLAAEAMYIARQAELNQTKLAAAANVQGLDTTVAQIQAQLETARYNLDQTTVRAPSKGMVTQLALRKGTYATPLPLKPALVFVPTERRRVVASFWQNSLRVLEEGADAEVAFDAVPGKIFTGKLVEILPYVPEADFQFGGSLVSSEYIKSHDRVAAIIELDEDLNDYHLPIGLQAKAAILNHSDKLHSSPVRRILLRMMSWLNYLYPIKK</sequence>
<keyword evidence="1" id="KW-0175">Coiled coil</keyword>
<evidence type="ECO:0000259" key="3">
    <source>
        <dbReference type="Pfam" id="PF25917"/>
    </source>
</evidence>
<dbReference type="STRING" id="583355.Caka_0663"/>
<dbReference type="AlphaFoldDB" id="D5EPF1"/>
<dbReference type="SUPFAM" id="SSF111369">
    <property type="entry name" value="HlyD-like secretion proteins"/>
    <property type="match status" value="2"/>
</dbReference>
<keyword evidence="2" id="KW-1133">Transmembrane helix</keyword>
<dbReference type="eggNOG" id="COG1566">
    <property type="taxonomic scope" value="Bacteria"/>
</dbReference>
<dbReference type="Pfam" id="PF25917">
    <property type="entry name" value="BSH_RND"/>
    <property type="match status" value="1"/>
</dbReference>
<evidence type="ECO:0000256" key="1">
    <source>
        <dbReference type="SAM" id="Coils"/>
    </source>
</evidence>
<evidence type="ECO:0000256" key="2">
    <source>
        <dbReference type="SAM" id="Phobius"/>
    </source>
</evidence>
<dbReference type="PANTHER" id="PTHR30386:SF18">
    <property type="entry name" value="INNER MEMBRANE PROTEIN YIAV-RELATED"/>
    <property type="match status" value="1"/>
</dbReference>
<organism evidence="4 5">
    <name type="scientific">Coraliomargarita akajimensis (strain DSM 45221 / IAM 15411 / JCM 23193 / KCTC 12865 / 04OKA010-24)</name>
    <dbReference type="NCBI Taxonomy" id="583355"/>
    <lineage>
        <taxon>Bacteria</taxon>
        <taxon>Pseudomonadati</taxon>
        <taxon>Verrucomicrobiota</taxon>
        <taxon>Opitutia</taxon>
        <taxon>Puniceicoccales</taxon>
        <taxon>Coraliomargaritaceae</taxon>
        <taxon>Coraliomargarita</taxon>
    </lineage>
</organism>
<proteinExistence type="predicted"/>
<dbReference type="OrthoDB" id="9783047at2"/>
<reference evidence="4 5" key="1">
    <citation type="journal article" date="2010" name="Stand. Genomic Sci.">
        <title>Complete genome sequence of Coraliomargarita akajimensis type strain (04OKA010-24).</title>
        <authorList>
            <person name="Mavromatis K."/>
            <person name="Abt B."/>
            <person name="Brambilla E."/>
            <person name="Lapidus A."/>
            <person name="Copeland A."/>
            <person name="Deshpande S."/>
            <person name="Nolan M."/>
            <person name="Lucas S."/>
            <person name="Tice H."/>
            <person name="Cheng J.F."/>
            <person name="Han C."/>
            <person name="Detter J.C."/>
            <person name="Woyke T."/>
            <person name="Goodwin L."/>
            <person name="Pitluck S."/>
            <person name="Held B."/>
            <person name="Brettin T."/>
            <person name="Tapia R."/>
            <person name="Ivanova N."/>
            <person name="Mikhailova N."/>
            <person name="Pati A."/>
            <person name="Liolios K."/>
            <person name="Chen A."/>
            <person name="Palaniappan K."/>
            <person name="Land M."/>
            <person name="Hauser L."/>
            <person name="Chang Y.J."/>
            <person name="Jeffries C.D."/>
            <person name="Rohde M."/>
            <person name="Goker M."/>
            <person name="Bristow J."/>
            <person name="Eisen J.A."/>
            <person name="Markowitz V."/>
            <person name="Hugenholtz P."/>
            <person name="Klenk H.P."/>
            <person name="Kyrpides N.C."/>
        </authorList>
    </citation>
    <scope>NUCLEOTIDE SEQUENCE [LARGE SCALE GENOMIC DNA]</scope>
    <source>
        <strain evidence="5">DSM 45221 / IAM 15411 / JCM 23193 / KCTC 12865</strain>
    </source>
</reference>
<feature type="transmembrane region" description="Helical" evidence="2">
    <location>
        <begin position="27"/>
        <end position="46"/>
    </location>
</feature>
<dbReference type="Gene3D" id="2.40.30.170">
    <property type="match status" value="1"/>
</dbReference>
<dbReference type="Proteomes" id="UP000000925">
    <property type="component" value="Chromosome"/>
</dbReference>
<dbReference type="Gene3D" id="2.40.50.100">
    <property type="match status" value="1"/>
</dbReference>
<gene>
    <name evidence="4" type="ordered locus">Caka_0663</name>
</gene>
<dbReference type="KEGG" id="caa:Caka_0663"/>
<dbReference type="EMBL" id="CP001998">
    <property type="protein sequence ID" value="ADE53688.1"/>
    <property type="molecule type" value="Genomic_DNA"/>
</dbReference>
<accession>D5EPF1</accession>
<keyword evidence="2" id="KW-0812">Transmembrane</keyword>